<evidence type="ECO:0000256" key="11">
    <source>
        <dbReference type="ARBA" id="ARBA00023286"/>
    </source>
</evidence>
<evidence type="ECO:0000313" key="19">
    <source>
        <dbReference type="Proteomes" id="UP001163823"/>
    </source>
</evidence>
<feature type="disulfide bond" evidence="14">
    <location>
        <begin position="744"/>
        <end position="800"/>
    </location>
</feature>
<dbReference type="Proteomes" id="UP001163823">
    <property type="component" value="Chromosome 13"/>
</dbReference>
<keyword evidence="12 13" id="KW-0407">Ion channel</keyword>
<dbReference type="Pfam" id="PF01094">
    <property type="entry name" value="ANF_receptor"/>
    <property type="match status" value="1"/>
</dbReference>
<comment type="similarity">
    <text evidence="2 13">Belongs to the glutamate-gated ion channel (TC 1.A.10.1) family.</text>
</comment>
<name>A0AAD7P964_QUISA</name>
<dbReference type="AlphaFoldDB" id="A0AAD7P964"/>
<dbReference type="CDD" id="cd13686">
    <property type="entry name" value="GluR_Plant"/>
    <property type="match status" value="1"/>
</dbReference>
<dbReference type="FunFam" id="3.40.190.10:FF:000039">
    <property type="entry name" value="Glutamate receptor"/>
    <property type="match status" value="1"/>
</dbReference>
<gene>
    <name evidence="18" type="ORF">O6P43_031906</name>
</gene>
<evidence type="ECO:0000256" key="9">
    <source>
        <dbReference type="ARBA" id="ARBA00023170"/>
    </source>
</evidence>
<evidence type="ECO:0000256" key="13">
    <source>
        <dbReference type="PIRNR" id="PIRNR037090"/>
    </source>
</evidence>
<feature type="transmembrane region" description="Helical" evidence="16">
    <location>
        <begin position="575"/>
        <end position="597"/>
    </location>
</feature>
<feature type="domain" description="Ionotropic glutamate receptor C-terminal" evidence="17">
    <location>
        <begin position="460"/>
        <end position="796"/>
    </location>
</feature>
<dbReference type="CDD" id="cd19990">
    <property type="entry name" value="PBP1_GABAb_receptor_plant"/>
    <property type="match status" value="1"/>
</dbReference>
<keyword evidence="4 16" id="KW-0812">Transmembrane</keyword>
<keyword evidence="8 13" id="KW-0472">Membrane</keyword>
<dbReference type="InterPro" id="IPR001320">
    <property type="entry name" value="Iontro_rcpt_C"/>
</dbReference>
<dbReference type="SMART" id="SM00079">
    <property type="entry name" value="PBPe"/>
    <property type="match status" value="1"/>
</dbReference>
<dbReference type="EMBL" id="JARAOO010000013">
    <property type="protein sequence ID" value="KAJ7947053.1"/>
    <property type="molecule type" value="Genomic_DNA"/>
</dbReference>
<evidence type="ECO:0000259" key="17">
    <source>
        <dbReference type="SMART" id="SM00079"/>
    </source>
</evidence>
<comment type="function">
    <text evidence="13">Glutamate-gated receptor that probably acts as non-selective cation channel.</text>
</comment>
<accession>A0AAD7P964</accession>
<dbReference type="GO" id="GO:0016020">
    <property type="term" value="C:membrane"/>
    <property type="evidence" value="ECO:0007669"/>
    <property type="project" value="UniProtKB-SubCell"/>
</dbReference>
<evidence type="ECO:0000256" key="15">
    <source>
        <dbReference type="SAM" id="MobiDB-lite"/>
    </source>
</evidence>
<evidence type="ECO:0000256" key="3">
    <source>
        <dbReference type="ARBA" id="ARBA00022448"/>
    </source>
</evidence>
<feature type="transmembrane region" description="Helical" evidence="16">
    <location>
        <begin position="818"/>
        <end position="841"/>
    </location>
</feature>
<evidence type="ECO:0000256" key="6">
    <source>
        <dbReference type="ARBA" id="ARBA00022989"/>
    </source>
</evidence>
<evidence type="ECO:0000256" key="10">
    <source>
        <dbReference type="ARBA" id="ARBA00023180"/>
    </source>
</evidence>
<dbReference type="InterPro" id="IPR019594">
    <property type="entry name" value="Glu/Gly-bd"/>
</dbReference>
<evidence type="ECO:0000256" key="8">
    <source>
        <dbReference type="ARBA" id="ARBA00023136"/>
    </source>
</evidence>
<keyword evidence="5" id="KW-0732">Signal</keyword>
<evidence type="ECO:0000256" key="5">
    <source>
        <dbReference type="ARBA" id="ARBA00022729"/>
    </source>
</evidence>
<dbReference type="FunFam" id="3.40.190.10:FF:000103">
    <property type="entry name" value="Glutamate receptor"/>
    <property type="match status" value="1"/>
</dbReference>
<comment type="caution">
    <text evidence="18">The sequence shown here is derived from an EMBL/GenBank/DDBJ whole genome shotgun (WGS) entry which is preliminary data.</text>
</comment>
<evidence type="ECO:0000256" key="2">
    <source>
        <dbReference type="ARBA" id="ARBA00008685"/>
    </source>
</evidence>
<evidence type="ECO:0000256" key="12">
    <source>
        <dbReference type="ARBA" id="ARBA00023303"/>
    </source>
</evidence>
<sequence>MHFPFNIAVTVPRFCMFISVISFLLIIGHGDEATNNDTDISIGAIIDVNSRIGKEQQVAMEIAAQNYNNISTTHKLFLHFKNPGENHLRAASVAEDMIKMQKVQVIIGMQTWQEAALIAEVGNQEQVPVISFAAPTITPPLASLRWPNLIRMDKNGSAYIKCIADIVHSYGWQRVVAVYEDDTYGGDYGMTTLLSEALQAVDSEIEYRLGLPPFSSLSNPRGIVHEELLKVMETQARVFVVLPSSLEMVTLLFKEAKKLGLVDKNSAWIIPESITNLLDSVNNSVISSMEGALGIKTYYPENGSKYQDFQAQFRRTFRTKNPEEDNINPGIYALLAYDSIRIVTQAIERMDSNTINSRSFLTEMLSTNFTGLSGKLQFEAGQISQSSVFRIVNVLGRSYKELDFWTQELGFSETLLIEGGNTSQNAIVSREGLTGLVIWPGNLLGVPKGWSMPTKENPMKIGVPGRTSFSKFVKVDYSKQTNENKYTGFCIEIFEQALKLLEYDLPYEYIPFNGTYNELVHHVYNKTYDAVVGDMTILAERLQYVDFTLPYAESGLSMIVPAKSRESALMFMKPFTWEMWVVTGAILIYTMLIVWYLEHKSNPEFDGPWKNQISTALWFTFSSLFFAHREKINSNLSRVVIVVWLFLVLILTSSYTASLSSMLTVQQLRPNVTDIEWLKRTNSKIGCDGDSFVWTYLEQIIKFKPENVINVTSEYDYTGVFKENLIEAAFLELPYEKVFISKYCKGFTSSTPTNRFGGLGFMFQKGSPVAKDVSKAILQLSENGELKSLEDKWLNPSHECSTDITSDGTENLNLHSFWVLYLLSGVTSSICLILSILFHYLKARQQRKEEAHESNETLSDERVWKKAIELAKHIYNRKRNNAGHVSHAEDQVTDFPSSLDYVSSSGTPEHDYQASQLTEIITLSPHAPAESEMASPDYRER</sequence>
<proteinExistence type="inferred from homology"/>
<dbReference type="GO" id="GO:0015276">
    <property type="term" value="F:ligand-gated monoatomic ion channel activity"/>
    <property type="evidence" value="ECO:0007669"/>
    <property type="project" value="InterPro"/>
</dbReference>
<dbReference type="Pfam" id="PF10613">
    <property type="entry name" value="Lig_chan-Glu_bd"/>
    <property type="match status" value="1"/>
</dbReference>
<evidence type="ECO:0000256" key="4">
    <source>
        <dbReference type="ARBA" id="ARBA00022692"/>
    </source>
</evidence>
<dbReference type="SUPFAM" id="SSF53822">
    <property type="entry name" value="Periplasmic binding protein-like I"/>
    <property type="match status" value="1"/>
</dbReference>
<keyword evidence="7 13" id="KW-0406">Ion transport</keyword>
<evidence type="ECO:0000256" key="1">
    <source>
        <dbReference type="ARBA" id="ARBA00004141"/>
    </source>
</evidence>
<evidence type="ECO:0000256" key="14">
    <source>
        <dbReference type="PIRSR" id="PIRSR037090-50"/>
    </source>
</evidence>
<dbReference type="SUPFAM" id="SSF53850">
    <property type="entry name" value="Periplasmic binding protein-like II"/>
    <property type="match status" value="1"/>
</dbReference>
<comment type="subcellular location">
    <subcellularLocation>
        <location evidence="1">Membrane</location>
        <topology evidence="1">Multi-pass membrane protein</topology>
    </subcellularLocation>
</comment>
<dbReference type="Pfam" id="PF00060">
    <property type="entry name" value="Lig_chan"/>
    <property type="match status" value="1"/>
</dbReference>
<dbReference type="InterPro" id="IPR001828">
    <property type="entry name" value="ANF_lig-bd_rcpt"/>
</dbReference>
<feature type="compositionally biased region" description="Polar residues" evidence="15">
    <location>
        <begin position="899"/>
        <end position="921"/>
    </location>
</feature>
<evidence type="ECO:0000313" key="18">
    <source>
        <dbReference type="EMBL" id="KAJ7947053.1"/>
    </source>
</evidence>
<evidence type="ECO:0000256" key="16">
    <source>
        <dbReference type="SAM" id="Phobius"/>
    </source>
</evidence>
<dbReference type="Gene3D" id="3.40.50.2300">
    <property type="match status" value="2"/>
</dbReference>
<keyword evidence="14" id="KW-1015">Disulfide bond</keyword>
<evidence type="ECO:0000256" key="7">
    <source>
        <dbReference type="ARBA" id="ARBA00023065"/>
    </source>
</evidence>
<dbReference type="FunFam" id="1.10.287.70:FF:000172">
    <property type="entry name" value="Glutamate receptor"/>
    <property type="match status" value="1"/>
</dbReference>
<dbReference type="InterPro" id="IPR028082">
    <property type="entry name" value="Peripla_BP_I"/>
</dbReference>
<dbReference type="Gene3D" id="3.40.190.10">
    <property type="entry name" value="Periplasmic binding protein-like II"/>
    <property type="match status" value="2"/>
</dbReference>
<feature type="transmembrane region" description="Helical" evidence="16">
    <location>
        <begin position="6"/>
        <end position="27"/>
    </location>
</feature>
<feature type="transmembrane region" description="Helical" evidence="16">
    <location>
        <begin position="639"/>
        <end position="657"/>
    </location>
</feature>
<dbReference type="Gene3D" id="1.10.287.70">
    <property type="match status" value="1"/>
</dbReference>
<dbReference type="PIRSF" id="PIRSF037090">
    <property type="entry name" value="Iontro_Glu-like_rcpt_pln"/>
    <property type="match status" value="1"/>
</dbReference>
<dbReference type="InterPro" id="IPR015683">
    <property type="entry name" value="Ionotropic_Glu_rcpt"/>
</dbReference>
<keyword evidence="19" id="KW-1185">Reference proteome</keyword>
<dbReference type="FunFam" id="3.40.50.2300:FF:000188">
    <property type="entry name" value="Glutamate receptor"/>
    <property type="match status" value="1"/>
</dbReference>
<dbReference type="KEGG" id="qsa:O6P43_031906"/>
<organism evidence="18 19">
    <name type="scientific">Quillaja saponaria</name>
    <name type="common">Soap bark tree</name>
    <dbReference type="NCBI Taxonomy" id="32244"/>
    <lineage>
        <taxon>Eukaryota</taxon>
        <taxon>Viridiplantae</taxon>
        <taxon>Streptophyta</taxon>
        <taxon>Embryophyta</taxon>
        <taxon>Tracheophyta</taxon>
        <taxon>Spermatophyta</taxon>
        <taxon>Magnoliopsida</taxon>
        <taxon>eudicotyledons</taxon>
        <taxon>Gunneridae</taxon>
        <taxon>Pentapetalae</taxon>
        <taxon>rosids</taxon>
        <taxon>fabids</taxon>
        <taxon>Fabales</taxon>
        <taxon>Quillajaceae</taxon>
        <taxon>Quillaja</taxon>
    </lineage>
</organism>
<protein>
    <recommendedName>
        <fullName evidence="13">Glutamate receptor</fullName>
    </recommendedName>
</protein>
<keyword evidence="3 13" id="KW-0813">Transport</keyword>
<keyword evidence="6 16" id="KW-1133">Transmembrane helix</keyword>
<keyword evidence="11 13" id="KW-1071">Ligand-gated ion channel</keyword>
<dbReference type="PANTHER" id="PTHR18966">
    <property type="entry name" value="IONOTROPIC GLUTAMATE RECEPTOR"/>
    <property type="match status" value="1"/>
</dbReference>
<dbReference type="InterPro" id="IPR017103">
    <property type="entry name" value="Iontropic_Glu_rcpt_pln"/>
</dbReference>
<reference evidence="18" key="1">
    <citation type="journal article" date="2023" name="Science">
        <title>Elucidation of the pathway for biosynthesis of saponin adjuvants from the soapbark tree.</title>
        <authorList>
            <person name="Reed J."/>
            <person name="Orme A."/>
            <person name="El-Demerdash A."/>
            <person name="Owen C."/>
            <person name="Martin L.B.B."/>
            <person name="Misra R.C."/>
            <person name="Kikuchi S."/>
            <person name="Rejzek M."/>
            <person name="Martin A.C."/>
            <person name="Harkess A."/>
            <person name="Leebens-Mack J."/>
            <person name="Louveau T."/>
            <person name="Stephenson M.J."/>
            <person name="Osbourn A."/>
        </authorList>
    </citation>
    <scope>NUCLEOTIDE SEQUENCE</scope>
    <source>
        <strain evidence="18">S10</strain>
    </source>
</reference>
<keyword evidence="10" id="KW-0325">Glycoprotein</keyword>
<feature type="region of interest" description="Disordered" evidence="15">
    <location>
        <begin position="899"/>
        <end position="941"/>
    </location>
</feature>
<keyword evidence="9 13" id="KW-0675">Receptor</keyword>
<dbReference type="InterPro" id="IPR044440">
    <property type="entry name" value="GABAb_receptor_plant_PBP1"/>
</dbReference>